<keyword evidence="3" id="KW-0812">Transmembrane</keyword>
<dbReference type="FunFam" id="3.40.50.720:FF:000131">
    <property type="entry name" value="Short-chain dehydrogenase/reductase 3"/>
    <property type="match status" value="1"/>
</dbReference>
<comment type="subcellular location">
    <subcellularLocation>
        <location evidence="1">Membrane</location>
        <topology evidence="1">Multi-pass membrane protein</topology>
    </subcellularLocation>
</comment>
<dbReference type="GO" id="GO:0006720">
    <property type="term" value="P:isoprenoid metabolic process"/>
    <property type="evidence" value="ECO:0007669"/>
    <property type="project" value="UniProtKB-ARBA"/>
</dbReference>
<dbReference type="InterPro" id="IPR036291">
    <property type="entry name" value="NAD(P)-bd_dom_sf"/>
</dbReference>
<dbReference type="AlphaFoldDB" id="A0A846MNZ6"/>
<evidence type="ECO:0000256" key="5">
    <source>
        <dbReference type="ARBA" id="ARBA00022989"/>
    </source>
</evidence>
<gene>
    <name evidence="10" type="ORF">FHS56_000762</name>
</gene>
<evidence type="ECO:0000256" key="6">
    <source>
        <dbReference type="ARBA" id="ARBA00023002"/>
    </source>
</evidence>
<dbReference type="PRINTS" id="PR00080">
    <property type="entry name" value="SDRFAMILY"/>
</dbReference>
<evidence type="ECO:0000256" key="3">
    <source>
        <dbReference type="ARBA" id="ARBA00022692"/>
    </source>
</evidence>
<evidence type="ECO:0000256" key="8">
    <source>
        <dbReference type="ARBA" id="ARBA00023136"/>
    </source>
</evidence>
<dbReference type="SUPFAM" id="SSF51735">
    <property type="entry name" value="NAD(P)-binding Rossmann-fold domains"/>
    <property type="match status" value="1"/>
</dbReference>
<comment type="caution">
    <text evidence="10">The sequence shown here is derived from an EMBL/GenBank/DDBJ whole genome shotgun (WGS) entry which is preliminary data.</text>
</comment>
<proteinExistence type="inferred from homology"/>
<dbReference type="PANTHER" id="PTHR24322:SF736">
    <property type="entry name" value="RETINOL DEHYDROGENASE 10"/>
    <property type="match status" value="1"/>
</dbReference>
<evidence type="ECO:0000313" key="11">
    <source>
        <dbReference type="Proteomes" id="UP000537126"/>
    </source>
</evidence>
<dbReference type="GO" id="GO:0006066">
    <property type="term" value="P:alcohol metabolic process"/>
    <property type="evidence" value="ECO:0007669"/>
    <property type="project" value="UniProtKB-ARBA"/>
</dbReference>
<dbReference type="GO" id="GO:0042445">
    <property type="term" value="P:hormone metabolic process"/>
    <property type="evidence" value="ECO:0007669"/>
    <property type="project" value="UniProtKB-ARBA"/>
</dbReference>
<sequence length="287" mass="31726">MTKIRGKKVLVTGGANGIGRLLGERCLKEGAAHLVIWDINEQRLAETKKDFEQKGYQVSTYIVDVSKIEEIKTAASLTLSEVGKIDILFNNAGIVVGKFFHEHTHEEISKTIEVNVLGVMHVARAFLPDMLREKSGHIVNIASAAGLLANPRMSVYVGSKWAVLGWSESLRIEMEEEKTGVKVTTVTPSYIKTGMFEGVKPPLLAPLLEPEEIVDKIIDAVKEDEILVTAPWSVHLIPILRGLMPTRVFDWIIGKGLGIYESMASFVGRPKEEAVPEKKTSKIKLDD</sequence>
<dbReference type="InterPro" id="IPR002347">
    <property type="entry name" value="SDR_fam"/>
</dbReference>
<keyword evidence="7" id="KW-0443">Lipid metabolism</keyword>
<dbReference type="Proteomes" id="UP000537126">
    <property type="component" value="Unassembled WGS sequence"/>
</dbReference>
<keyword evidence="4" id="KW-0521">NADP</keyword>
<comment type="similarity">
    <text evidence="2 9">Belongs to the short-chain dehydrogenases/reductases (SDR) family.</text>
</comment>
<dbReference type="GO" id="GO:0016616">
    <property type="term" value="F:oxidoreductase activity, acting on the CH-OH group of donors, NAD or NADP as acceptor"/>
    <property type="evidence" value="ECO:0007669"/>
    <property type="project" value="UniProtKB-ARBA"/>
</dbReference>
<dbReference type="PROSITE" id="PS00061">
    <property type="entry name" value="ADH_SHORT"/>
    <property type="match status" value="1"/>
</dbReference>
<dbReference type="EMBL" id="JAASRN010000001">
    <property type="protein sequence ID" value="NIK73276.1"/>
    <property type="molecule type" value="Genomic_DNA"/>
</dbReference>
<dbReference type="PANTHER" id="PTHR24322">
    <property type="entry name" value="PKSB"/>
    <property type="match status" value="1"/>
</dbReference>
<evidence type="ECO:0000256" key="1">
    <source>
        <dbReference type="ARBA" id="ARBA00004141"/>
    </source>
</evidence>
<dbReference type="CDD" id="cd05339">
    <property type="entry name" value="17beta-HSDXI-like_SDR_c"/>
    <property type="match status" value="1"/>
</dbReference>
<reference evidence="10 11" key="1">
    <citation type="submission" date="2020-03" db="EMBL/GenBank/DDBJ databases">
        <title>Genomic Encyclopedia of Type Strains, Phase IV (KMG-IV): sequencing the most valuable type-strain genomes for metagenomic binning, comparative biology and taxonomic classification.</title>
        <authorList>
            <person name="Goeker M."/>
        </authorList>
    </citation>
    <scope>NUCLEOTIDE SEQUENCE [LARGE SCALE GENOMIC DNA]</scope>
    <source>
        <strain evidence="10 11">DSM 5718</strain>
    </source>
</reference>
<keyword evidence="8" id="KW-0472">Membrane</keyword>
<name>A0A846MNZ6_9BACT</name>
<evidence type="ECO:0000256" key="7">
    <source>
        <dbReference type="ARBA" id="ARBA00023098"/>
    </source>
</evidence>
<dbReference type="Pfam" id="PF00106">
    <property type="entry name" value="adh_short"/>
    <property type="match status" value="1"/>
</dbReference>
<accession>A0A846MNZ6</accession>
<dbReference type="RefSeq" id="WP_166918534.1">
    <property type="nucleotide sequence ID" value="NZ_JAASRN010000001.1"/>
</dbReference>
<keyword evidence="11" id="KW-1185">Reference proteome</keyword>
<keyword evidence="6" id="KW-0560">Oxidoreductase</keyword>
<dbReference type="GO" id="GO:0016020">
    <property type="term" value="C:membrane"/>
    <property type="evidence" value="ECO:0007669"/>
    <property type="project" value="UniProtKB-SubCell"/>
</dbReference>
<dbReference type="PRINTS" id="PR00081">
    <property type="entry name" value="GDHRDH"/>
</dbReference>
<evidence type="ECO:0000256" key="4">
    <source>
        <dbReference type="ARBA" id="ARBA00022857"/>
    </source>
</evidence>
<protein>
    <submittedName>
        <fullName evidence="10">Short-subunit dehydrogenase</fullName>
    </submittedName>
</protein>
<dbReference type="InterPro" id="IPR020904">
    <property type="entry name" value="Sc_DH/Rdtase_CS"/>
</dbReference>
<dbReference type="Gene3D" id="3.40.50.720">
    <property type="entry name" value="NAD(P)-binding Rossmann-like Domain"/>
    <property type="match status" value="1"/>
</dbReference>
<organism evidence="10 11">
    <name type="scientific">Thermonema lapsum</name>
    <dbReference type="NCBI Taxonomy" id="28195"/>
    <lineage>
        <taxon>Bacteria</taxon>
        <taxon>Pseudomonadati</taxon>
        <taxon>Bacteroidota</taxon>
        <taxon>Cytophagia</taxon>
        <taxon>Cytophagales</taxon>
        <taxon>Thermonemataceae</taxon>
        <taxon>Thermonema</taxon>
    </lineage>
</organism>
<keyword evidence="5" id="KW-1133">Transmembrane helix</keyword>
<evidence type="ECO:0000313" key="10">
    <source>
        <dbReference type="EMBL" id="NIK73276.1"/>
    </source>
</evidence>
<evidence type="ECO:0000256" key="2">
    <source>
        <dbReference type="ARBA" id="ARBA00006484"/>
    </source>
</evidence>
<evidence type="ECO:0000256" key="9">
    <source>
        <dbReference type="RuleBase" id="RU000363"/>
    </source>
</evidence>